<evidence type="ECO:0000256" key="1">
    <source>
        <dbReference type="SAM" id="MobiDB-lite"/>
    </source>
</evidence>
<evidence type="ECO:0000256" key="2">
    <source>
        <dbReference type="SAM" id="SignalP"/>
    </source>
</evidence>
<evidence type="ECO:0000313" key="3">
    <source>
        <dbReference type="Proteomes" id="UP000829291"/>
    </source>
</evidence>
<proteinExistence type="predicted"/>
<feature type="chain" id="PRO_5045743876" evidence="2">
    <location>
        <begin position="23"/>
        <end position="263"/>
    </location>
</feature>
<keyword evidence="2" id="KW-0732">Signal</keyword>
<protein>
    <submittedName>
        <fullName evidence="4">H/ACA ribonucleoprotein complex subunit GAR1-like</fullName>
    </submittedName>
</protein>
<sequence length="263" mass="26966">MWIHQVLRIILLGCCGFVFVSGGSIQTEGTTVANDDDVVTLSTELKPPPLPSAGEHRGIVYLVNQFGARNKTTDISEENGENIQVDNGPEIIGPTASVILVDQEENKKITSDDLTGNLGEDYATAQSTDSKKTPKEIGVETIVSENRDVAVGKLKMLRKIRSKRTPSRKCYSCGGGGGGGYGGYPNRSYGRGGGYGAVGIPVFVVPVGVYGGGGGGGWGKGHHGGGGGGGNYGGGGYYPVGGGWGGGSQASAQASAQSSSWSY</sequence>
<feature type="signal peptide" evidence="2">
    <location>
        <begin position="1"/>
        <end position="22"/>
    </location>
</feature>
<dbReference type="Proteomes" id="UP000829291">
    <property type="component" value="Chromosome 4"/>
</dbReference>
<accession>A0ABM3FWG3</accession>
<gene>
    <name evidence="4" type="primary">LOC107226671</name>
</gene>
<reference evidence="4" key="1">
    <citation type="submission" date="2025-08" db="UniProtKB">
        <authorList>
            <consortium name="RefSeq"/>
        </authorList>
    </citation>
    <scope>IDENTIFICATION</scope>
    <source>
        <tissue evidence="4">Thorax and Abdomen</tissue>
    </source>
</reference>
<keyword evidence="3" id="KW-1185">Reference proteome</keyword>
<organism evidence="3 4">
    <name type="scientific">Neodiprion lecontei</name>
    <name type="common">Redheaded pine sawfly</name>
    <dbReference type="NCBI Taxonomy" id="441921"/>
    <lineage>
        <taxon>Eukaryota</taxon>
        <taxon>Metazoa</taxon>
        <taxon>Ecdysozoa</taxon>
        <taxon>Arthropoda</taxon>
        <taxon>Hexapoda</taxon>
        <taxon>Insecta</taxon>
        <taxon>Pterygota</taxon>
        <taxon>Neoptera</taxon>
        <taxon>Endopterygota</taxon>
        <taxon>Hymenoptera</taxon>
        <taxon>Tenthredinoidea</taxon>
        <taxon>Diprionidae</taxon>
        <taxon>Diprioninae</taxon>
        <taxon>Neodiprion</taxon>
    </lineage>
</organism>
<dbReference type="GeneID" id="107226671"/>
<name>A0ABM3FWG3_NEOLC</name>
<feature type="region of interest" description="Disordered" evidence="1">
    <location>
        <begin position="110"/>
        <end position="134"/>
    </location>
</feature>
<dbReference type="RefSeq" id="XP_046592346.1">
    <property type="nucleotide sequence ID" value="XM_046736390.1"/>
</dbReference>
<evidence type="ECO:0000313" key="4">
    <source>
        <dbReference type="RefSeq" id="XP_046592346.1"/>
    </source>
</evidence>